<feature type="region of interest" description="Disordered" evidence="2">
    <location>
        <begin position="72"/>
        <end position="95"/>
    </location>
</feature>
<dbReference type="OrthoDB" id="6495301at2759"/>
<organism evidence="5 6">
    <name type="scientific">Nitzschia inconspicua</name>
    <dbReference type="NCBI Taxonomy" id="303405"/>
    <lineage>
        <taxon>Eukaryota</taxon>
        <taxon>Sar</taxon>
        <taxon>Stramenopiles</taxon>
        <taxon>Ochrophyta</taxon>
        <taxon>Bacillariophyta</taxon>
        <taxon>Bacillariophyceae</taxon>
        <taxon>Bacillariophycidae</taxon>
        <taxon>Bacillariales</taxon>
        <taxon>Bacillariaceae</taxon>
        <taxon>Nitzschia</taxon>
    </lineage>
</organism>
<gene>
    <name evidence="5" type="ORF">IV203_030783</name>
</gene>
<dbReference type="PANTHER" id="PTHR48081">
    <property type="entry name" value="AB HYDROLASE SUPERFAMILY PROTEIN C4A8.06C"/>
    <property type="match status" value="1"/>
</dbReference>
<accession>A0A9K3LUA8</accession>
<feature type="compositionally biased region" description="Polar residues" evidence="2">
    <location>
        <begin position="72"/>
        <end position="81"/>
    </location>
</feature>
<dbReference type="PANTHER" id="PTHR48081:SF33">
    <property type="entry name" value="KYNURENINE FORMAMIDASE"/>
    <property type="match status" value="1"/>
</dbReference>
<evidence type="ECO:0000256" key="2">
    <source>
        <dbReference type="SAM" id="MobiDB-lite"/>
    </source>
</evidence>
<dbReference type="Proteomes" id="UP000693970">
    <property type="component" value="Unassembled WGS sequence"/>
</dbReference>
<dbReference type="EMBL" id="JAGRRH010000006">
    <property type="protein sequence ID" value="KAG7368040.1"/>
    <property type="molecule type" value="Genomic_DNA"/>
</dbReference>
<dbReference type="InterPro" id="IPR049492">
    <property type="entry name" value="BD-FAE-like_dom"/>
</dbReference>
<sequence length="534" mass="59749">MNIARLLCWTAPIFIWNGFRLFLFVLSLAPGFVRFAWYYFVTADRVSVRYGCDSMRQTLDVYRLGRKSKNGSVHCNGENGQSSSSNRQDSSSATEATDRAAPVLVFYTGGGWMIGYKMWGSLLARALTTAGIVVVIPDMRNYPFATVPDMVRDADLSLEWTLQHIADYGGDQTKVVVVGQSAGGHVSFMAIMDKLRMMRRKNGGGTNEVNENSCVSWQESLLSTSRNTSWHPSDLKGLACISSPFHLKAMADSFQKKGLDDHLVDRIFGYEIDKCDPFLALKELQETEDGQQLLSQELPPIRIYHGTSDKTVPHDGSKTFYHDLKKSIGEEERLSFVSYLGWSHTDPILEGPMDADQTLHRDLFRDESMRHKELEHREFDGPAAKIPCPYELTDDHEKVSSAQFNIKMKTFILAITAATAVAFAPAAPQRTSATALFLEMGNYDGKIWDNEAKKAVYNAWDPNSPRTVNNFNPFETWDGNSPDCSGRYPGETGYKDPARGDVNFQQMMIEREEAEARAANPKPGFTPGCPGCRN</sequence>
<reference evidence="5" key="2">
    <citation type="submission" date="2021-04" db="EMBL/GenBank/DDBJ databases">
        <authorList>
            <person name="Podell S."/>
        </authorList>
    </citation>
    <scope>NUCLEOTIDE SEQUENCE</scope>
    <source>
        <strain evidence="5">Hildebrandi</strain>
    </source>
</reference>
<keyword evidence="6" id="KW-1185">Reference proteome</keyword>
<dbReference type="Pfam" id="PF20434">
    <property type="entry name" value="BD-FAE"/>
    <property type="match status" value="1"/>
</dbReference>
<dbReference type="GO" id="GO:0016787">
    <property type="term" value="F:hydrolase activity"/>
    <property type="evidence" value="ECO:0007669"/>
    <property type="project" value="UniProtKB-KW"/>
</dbReference>
<evidence type="ECO:0000313" key="5">
    <source>
        <dbReference type="EMBL" id="KAG7368040.1"/>
    </source>
</evidence>
<evidence type="ECO:0000256" key="3">
    <source>
        <dbReference type="SAM" id="Phobius"/>
    </source>
</evidence>
<evidence type="ECO:0000313" key="6">
    <source>
        <dbReference type="Proteomes" id="UP000693970"/>
    </source>
</evidence>
<feature type="region of interest" description="Disordered" evidence="2">
    <location>
        <begin position="515"/>
        <end position="534"/>
    </location>
</feature>
<evidence type="ECO:0000256" key="1">
    <source>
        <dbReference type="ARBA" id="ARBA00022801"/>
    </source>
</evidence>
<evidence type="ECO:0000259" key="4">
    <source>
        <dbReference type="Pfam" id="PF20434"/>
    </source>
</evidence>
<dbReference type="InterPro" id="IPR050300">
    <property type="entry name" value="GDXG_lipolytic_enzyme"/>
</dbReference>
<keyword evidence="3" id="KW-0472">Membrane</keyword>
<feature type="compositionally biased region" description="Low complexity" evidence="2">
    <location>
        <begin position="82"/>
        <end position="92"/>
    </location>
</feature>
<protein>
    <submittedName>
        <fullName evidence="5">Carboxylesterase</fullName>
    </submittedName>
</protein>
<keyword evidence="1" id="KW-0378">Hydrolase</keyword>
<comment type="caution">
    <text evidence="5">The sequence shown here is derived from an EMBL/GenBank/DDBJ whole genome shotgun (WGS) entry which is preliminary data.</text>
</comment>
<dbReference type="AlphaFoldDB" id="A0A9K3LUA8"/>
<feature type="domain" description="BD-FAE-like" evidence="4">
    <location>
        <begin position="97"/>
        <end position="324"/>
    </location>
</feature>
<reference evidence="5" key="1">
    <citation type="journal article" date="2021" name="Sci. Rep.">
        <title>Diploid genomic architecture of Nitzschia inconspicua, an elite biomass production diatom.</title>
        <authorList>
            <person name="Oliver A."/>
            <person name="Podell S."/>
            <person name="Pinowska A."/>
            <person name="Traller J.C."/>
            <person name="Smith S.R."/>
            <person name="McClure R."/>
            <person name="Beliaev A."/>
            <person name="Bohutskyi P."/>
            <person name="Hill E.A."/>
            <person name="Rabines A."/>
            <person name="Zheng H."/>
            <person name="Allen L.Z."/>
            <person name="Kuo A."/>
            <person name="Grigoriev I.V."/>
            <person name="Allen A.E."/>
            <person name="Hazlebeck D."/>
            <person name="Allen E.E."/>
        </authorList>
    </citation>
    <scope>NUCLEOTIDE SEQUENCE</scope>
    <source>
        <strain evidence="5">Hildebrandi</strain>
    </source>
</reference>
<proteinExistence type="predicted"/>
<keyword evidence="3" id="KW-0812">Transmembrane</keyword>
<keyword evidence="3" id="KW-1133">Transmembrane helix</keyword>
<name>A0A9K3LUA8_9STRA</name>
<feature type="transmembrane region" description="Helical" evidence="3">
    <location>
        <begin position="21"/>
        <end position="40"/>
    </location>
</feature>